<protein>
    <submittedName>
        <fullName evidence="2">Uncharacterized protein</fullName>
    </submittedName>
</protein>
<sequence>MLDLYPDPYLPLLYLEMETTQFLILCLDEPDHTAFTSDPHFSSTYCTWLQKYLYCRSEIEVTESQLRWNFGPSAVPDRPVALDAAMRYHTAALHRLAAWCNGEPDPLLEVGAAYPSDDGLSDLDDDGDDEDSSGSEGGNNGEGGDSDWDEKPAEDTDTEPDSEASDDLAAPPEIHLADLPCCIQ</sequence>
<dbReference type="HOGENOM" id="CLU_1467933_0_0_1"/>
<feature type="region of interest" description="Disordered" evidence="1">
    <location>
        <begin position="110"/>
        <end position="184"/>
    </location>
</feature>
<dbReference type="EMBL" id="KL198075">
    <property type="protein sequence ID" value="KDQ09750.1"/>
    <property type="molecule type" value="Genomic_DNA"/>
</dbReference>
<feature type="compositionally biased region" description="Acidic residues" evidence="1">
    <location>
        <begin position="155"/>
        <end position="166"/>
    </location>
</feature>
<organism evidence="2 3">
    <name type="scientific">Botryobasidium botryosum (strain FD-172 SS1)</name>
    <dbReference type="NCBI Taxonomy" id="930990"/>
    <lineage>
        <taxon>Eukaryota</taxon>
        <taxon>Fungi</taxon>
        <taxon>Dikarya</taxon>
        <taxon>Basidiomycota</taxon>
        <taxon>Agaricomycotina</taxon>
        <taxon>Agaricomycetes</taxon>
        <taxon>Cantharellales</taxon>
        <taxon>Botryobasidiaceae</taxon>
        <taxon>Botryobasidium</taxon>
    </lineage>
</organism>
<evidence type="ECO:0000256" key="1">
    <source>
        <dbReference type="SAM" id="MobiDB-lite"/>
    </source>
</evidence>
<name>A0A067M4W7_BOTB1</name>
<gene>
    <name evidence="2" type="ORF">BOTBODRAFT_178810</name>
</gene>
<accession>A0A067M4W7</accession>
<evidence type="ECO:0000313" key="3">
    <source>
        <dbReference type="Proteomes" id="UP000027195"/>
    </source>
</evidence>
<dbReference type="Proteomes" id="UP000027195">
    <property type="component" value="Unassembled WGS sequence"/>
</dbReference>
<evidence type="ECO:0000313" key="2">
    <source>
        <dbReference type="EMBL" id="KDQ09750.1"/>
    </source>
</evidence>
<dbReference type="InParanoid" id="A0A067M4W7"/>
<feature type="compositionally biased region" description="Acidic residues" evidence="1">
    <location>
        <begin position="119"/>
        <end position="133"/>
    </location>
</feature>
<dbReference type="AlphaFoldDB" id="A0A067M4W7"/>
<reference evidence="3" key="1">
    <citation type="journal article" date="2014" name="Proc. Natl. Acad. Sci. U.S.A.">
        <title>Extensive sampling of basidiomycete genomes demonstrates inadequacy of the white-rot/brown-rot paradigm for wood decay fungi.</title>
        <authorList>
            <person name="Riley R."/>
            <person name="Salamov A.A."/>
            <person name="Brown D.W."/>
            <person name="Nagy L.G."/>
            <person name="Floudas D."/>
            <person name="Held B.W."/>
            <person name="Levasseur A."/>
            <person name="Lombard V."/>
            <person name="Morin E."/>
            <person name="Otillar R."/>
            <person name="Lindquist E.A."/>
            <person name="Sun H."/>
            <person name="LaButti K.M."/>
            <person name="Schmutz J."/>
            <person name="Jabbour D."/>
            <person name="Luo H."/>
            <person name="Baker S.E."/>
            <person name="Pisabarro A.G."/>
            <person name="Walton J.D."/>
            <person name="Blanchette R.A."/>
            <person name="Henrissat B."/>
            <person name="Martin F."/>
            <person name="Cullen D."/>
            <person name="Hibbett D.S."/>
            <person name="Grigoriev I.V."/>
        </authorList>
    </citation>
    <scope>NUCLEOTIDE SEQUENCE [LARGE SCALE GENOMIC DNA]</scope>
    <source>
        <strain evidence="3">FD-172 SS1</strain>
    </source>
</reference>
<keyword evidence="3" id="KW-1185">Reference proteome</keyword>
<proteinExistence type="predicted"/>